<organism evidence="2 3">
    <name type="scientific">Thermodesulforhabdus norvegica</name>
    <dbReference type="NCBI Taxonomy" id="39841"/>
    <lineage>
        <taxon>Bacteria</taxon>
        <taxon>Pseudomonadati</taxon>
        <taxon>Thermodesulfobacteriota</taxon>
        <taxon>Syntrophobacteria</taxon>
        <taxon>Syntrophobacterales</taxon>
        <taxon>Thermodesulforhabdaceae</taxon>
        <taxon>Thermodesulforhabdus</taxon>
    </lineage>
</organism>
<dbReference type="STRING" id="39841.SAMN05660836_01279"/>
<name>A0A1I4T7Z5_9BACT</name>
<proteinExistence type="predicted"/>
<evidence type="ECO:0000313" key="2">
    <source>
        <dbReference type="EMBL" id="SFM72819.1"/>
    </source>
</evidence>
<dbReference type="GO" id="GO:0016758">
    <property type="term" value="F:hexosyltransferase activity"/>
    <property type="evidence" value="ECO:0007669"/>
    <property type="project" value="InterPro"/>
</dbReference>
<gene>
    <name evidence="2" type="ORF">SAMN05660836_01279</name>
</gene>
<dbReference type="EMBL" id="FOUU01000003">
    <property type="protein sequence ID" value="SFM72819.1"/>
    <property type="molecule type" value="Genomic_DNA"/>
</dbReference>
<evidence type="ECO:0000259" key="1">
    <source>
        <dbReference type="Pfam" id="PF04101"/>
    </source>
</evidence>
<evidence type="ECO:0000313" key="3">
    <source>
        <dbReference type="Proteomes" id="UP000199611"/>
    </source>
</evidence>
<feature type="domain" description="Glycosyl transferase family 28 C-terminal" evidence="1">
    <location>
        <begin position="218"/>
        <end position="351"/>
    </location>
</feature>
<dbReference type="PANTHER" id="PTHR21015:SF28">
    <property type="entry name" value="SLL1722 PROTEIN"/>
    <property type="match status" value="1"/>
</dbReference>
<sequence>MKVLLYCQHVLGVGHLYRSLEIARALQPHEVIFIEGGRPIDEVDYPGNVRILRLPALMMDENFERLFSPDGEDLEAVKNRRKEVLLETCRHERPDVCVIELFPFGRKKFRFELVPLLEMLRRDFPDTLVVSSIRDILVEKKKRDEFEKKALKYLKSFFDLVLVHSDPRVITLQESFARFDEIPVPVEYTGYVVRKPGRCGIRAPSERSGKRIVVSNGGGSVGHELIETAIDAFGLLPLNDVELDVFPGPFMPEEVKKPIESRAARYRGIRVNTFSRDFVSELLASDLSISMAGYNTMMDLLSAGVFGLVYPFKQNREQALRARRFEKFGVVRCIEKLDAEYLAGEILRCLDREPHTGREYPIDTDGALSTKRILERYSRQKKGLYRK</sequence>
<dbReference type="InterPro" id="IPR007235">
    <property type="entry name" value="Glyco_trans_28_C"/>
</dbReference>
<dbReference type="AlphaFoldDB" id="A0A1I4T7Z5"/>
<dbReference type="Proteomes" id="UP000199611">
    <property type="component" value="Unassembled WGS sequence"/>
</dbReference>
<keyword evidence="2" id="KW-0808">Transferase</keyword>
<protein>
    <submittedName>
        <fullName evidence="2">Predicted glycosyl transferase</fullName>
    </submittedName>
</protein>
<reference evidence="2 3" key="1">
    <citation type="submission" date="2016-10" db="EMBL/GenBank/DDBJ databases">
        <authorList>
            <person name="de Groot N.N."/>
        </authorList>
    </citation>
    <scope>NUCLEOTIDE SEQUENCE [LARGE SCALE GENOMIC DNA]</scope>
    <source>
        <strain evidence="2 3">DSM 9990</strain>
    </source>
</reference>
<accession>A0A1I4T7Z5</accession>
<dbReference type="PANTHER" id="PTHR21015">
    <property type="entry name" value="UDP-N-ACETYLGLUCOSAMINE--N-ACETYLMURAMYL-(PENTAPEPTIDE) PYROPHOSPHORYL-UNDECAPRENOL N-ACETYLGLUCOSAMINE TRANSFERASE 1"/>
    <property type="match status" value="1"/>
</dbReference>
<keyword evidence="3" id="KW-1185">Reference proteome</keyword>
<dbReference type="SUPFAM" id="SSF53756">
    <property type="entry name" value="UDP-Glycosyltransferase/glycogen phosphorylase"/>
    <property type="match status" value="1"/>
</dbReference>
<dbReference type="Pfam" id="PF04101">
    <property type="entry name" value="Glyco_tran_28_C"/>
    <property type="match status" value="1"/>
</dbReference>
<dbReference type="Gene3D" id="3.40.50.2000">
    <property type="entry name" value="Glycogen Phosphorylase B"/>
    <property type="match status" value="1"/>
</dbReference>
<dbReference type="RefSeq" id="WP_093394362.1">
    <property type="nucleotide sequence ID" value="NZ_FOUU01000003.1"/>
</dbReference>
<dbReference type="OrthoDB" id="503443at2"/>